<feature type="region of interest" description="Disordered" evidence="1">
    <location>
        <begin position="99"/>
        <end position="183"/>
    </location>
</feature>
<gene>
    <name evidence="2" type="ORF">GGX14DRAFT_660956</name>
</gene>
<feature type="region of interest" description="Disordered" evidence="1">
    <location>
        <begin position="1"/>
        <end position="21"/>
    </location>
</feature>
<organism evidence="2 3">
    <name type="scientific">Mycena pura</name>
    <dbReference type="NCBI Taxonomy" id="153505"/>
    <lineage>
        <taxon>Eukaryota</taxon>
        <taxon>Fungi</taxon>
        <taxon>Dikarya</taxon>
        <taxon>Basidiomycota</taxon>
        <taxon>Agaricomycotina</taxon>
        <taxon>Agaricomycetes</taxon>
        <taxon>Agaricomycetidae</taxon>
        <taxon>Agaricales</taxon>
        <taxon>Marasmiineae</taxon>
        <taxon>Mycenaceae</taxon>
        <taxon>Mycena</taxon>
    </lineage>
</organism>
<feature type="compositionally biased region" description="Basic and acidic residues" evidence="1">
    <location>
        <begin position="115"/>
        <end position="125"/>
    </location>
</feature>
<comment type="caution">
    <text evidence="2">The sequence shown here is derived from an EMBL/GenBank/DDBJ whole genome shotgun (WGS) entry which is preliminary data.</text>
</comment>
<keyword evidence="3" id="KW-1185">Reference proteome</keyword>
<feature type="compositionally biased region" description="Acidic residues" evidence="1">
    <location>
        <begin position="130"/>
        <end position="142"/>
    </location>
</feature>
<accession>A0AAD6Y593</accession>
<name>A0AAD6Y593_9AGAR</name>
<feature type="compositionally biased region" description="Basic and acidic residues" evidence="1">
    <location>
        <begin position="281"/>
        <end position="294"/>
    </location>
</feature>
<sequence>MCRPGRRIAPPPRAPRSQPAPSRLLSLWPVHRITDLAAGADHATSQTPYAGTNPCADLATMVAAHRRHCVGRDLSGSQSRRCVLGKWQPPTYLAQQFKTSESAPHGQAAGVGGSHHGDRRTDGHWRPPQTDEDGDDAWDDVAPDGTTYRFAEGSIARAERPPEPGHPSTRHPDAAPAAAYGDTNAYRWEKAKKTARKESERKALLEADPWAHAVSATEVVCGGCGQTIKLDARSRYYPGLWQKHRDRCDAVRLRRAALEERMQIQNVPGTSSGVSLHYEARAEQKQQETTRLEARGAPSRDMYRSATRERERGSGQGEPPWYPRV</sequence>
<reference evidence="2" key="1">
    <citation type="submission" date="2023-03" db="EMBL/GenBank/DDBJ databases">
        <title>Massive genome expansion in bonnet fungi (Mycena s.s.) driven by repeated elements and novel gene families across ecological guilds.</title>
        <authorList>
            <consortium name="Lawrence Berkeley National Laboratory"/>
            <person name="Harder C.B."/>
            <person name="Miyauchi S."/>
            <person name="Viragh M."/>
            <person name="Kuo A."/>
            <person name="Thoen E."/>
            <person name="Andreopoulos B."/>
            <person name="Lu D."/>
            <person name="Skrede I."/>
            <person name="Drula E."/>
            <person name="Henrissat B."/>
            <person name="Morin E."/>
            <person name="Kohler A."/>
            <person name="Barry K."/>
            <person name="LaButti K."/>
            <person name="Morin E."/>
            <person name="Salamov A."/>
            <person name="Lipzen A."/>
            <person name="Mereny Z."/>
            <person name="Hegedus B."/>
            <person name="Baldrian P."/>
            <person name="Stursova M."/>
            <person name="Weitz H."/>
            <person name="Taylor A."/>
            <person name="Grigoriev I.V."/>
            <person name="Nagy L.G."/>
            <person name="Martin F."/>
            <person name="Kauserud H."/>
        </authorList>
    </citation>
    <scope>NUCLEOTIDE SEQUENCE</scope>
    <source>
        <strain evidence="2">9144</strain>
    </source>
</reference>
<evidence type="ECO:0000313" key="2">
    <source>
        <dbReference type="EMBL" id="KAJ7199970.1"/>
    </source>
</evidence>
<feature type="compositionally biased region" description="Basic and acidic residues" evidence="1">
    <location>
        <begin position="301"/>
        <end position="313"/>
    </location>
</feature>
<feature type="region of interest" description="Disordered" evidence="1">
    <location>
        <begin position="281"/>
        <end position="325"/>
    </location>
</feature>
<dbReference type="EMBL" id="JARJCW010000065">
    <property type="protein sequence ID" value="KAJ7199970.1"/>
    <property type="molecule type" value="Genomic_DNA"/>
</dbReference>
<evidence type="ECO:0000256" key="1">
    <source>
        <dbReference type="SAM" id="MobiDB-lite"/>
    </source>
</evidence>
<proteinExistence type="predicted"/>
<evidence type="ECO:0000313" key="3">
    <source>
        <dbReference type="Proteomes" id="UP001219525"/>
    </source>
</evidence>
<dbReference type="AlphaFoldDB" id="A0AAD6Y593"/>
<dbReference type="Proteomes" id="UP001219525">
    <property type="component" value="Unassembled WGS sequence"/>
</dbReference>
<protein>
    <submittedName>
        <fullName evidence="2">Uncharacterized protein</fullName>
    </submittedName>
</protein>